<gene>
    <name evidence="1" type="ORF">SLS60_003149</name>
</gene>
<accession>A0ABR3RUW2</accession>
<protein>
    <recommendedName>
        <fullName evidence="3">TLDc domain-containing protein</fullName>
    </recommendedName>
</protein>
<organism evidence="1 2">
    <name type="scientific">Paraconiothyrium brasiliense</name>
    <dbReference type="NCBI Taxonomy" id="300254"/>
    <lineage>
        <taxon>Eukaryota</taxon>
        <taxon>Fungi</taxon>
        <taxon>Dikarya</taxon>
        <taxon>Ascomycota</taxon>
        <taxon>Pezizomycotina</taxon>
        <taxon>Dothideomycetes</taxon>
        <taxon>Pleosporomycetidae</taxon>
        <taxon>Pleosporales</taxon>
        <taxon>Massarineae</taxon>
        <taxon>Didymosphaeriaceae</taxon>
        <taxon>Paraconiothyrium</taxon>
    </lineage>
</organism>
<evidence type="ECO:0000313" key="2">
    <source>
        <dbReference type="Proteomes" id="UP001521785"/>
    </source>
</evidence>
<sequence>MPPSTQEWLAEQYHSGRFHLTSAHHHILSDREHEALANGFNSLATETSEGSRLERTLLVARIRSRLPLGFSSIFADLVYRILAYHSTAPFYKSPSTPVPQSLSLQDIGRALAWLLPDRHLSISTTGTHGRARTPADHRRLLFQSLATHSLSTANNTINEAARRRYARRNAFDVEERVRDYASINRDDDGDEMYHDLLDVLQNNAPENYPYGTTRDHVRPLARELKADFDFHSLSFARGQLTDLVRALLALQFHTNQTVFKPDTSRYLDDAVASVMATFTCDEQDVRDAYSTANGLVTWPSFDQGLKEIPHLFDPVYRVLNDVLLNGGINIETIPPIYGVPPELQPDIGTADEPHVLSLGRMSLTNAIVPPLIDWDSFKTVGRWSSFSSALPSSNAMWSNLKPPALEADDELQASILAFTGHVRGSDERFVGGVLAAADYDRDDGREQIYSIYIFRLEPYVRFAKLLGQEWRQGPSGELIFDNTTLSGFRLDLGTMVVGMELPGVSGQQVIELDGLEIWKDGQ</sequence>
<dbReference type="Proteomes" id="UP001521785">
    <property type="component" value="Unassembled WGS sequence"/>
</dbReference>
<name>A0ABR3RUW2_9PLEO</name>
<dbReference type="EMBL" id="JAKJXO020000003">
    <property type="protein sequence ID" value="KAL1608210.1"/>
    <property type="molecule type" value="Genomic_DNA"/>
</dbReference>
<evidence type="ECO:0008006" key="3">
    <source>
        <dbReference type="Google" id="ProtNLM"/>
    </source>
</evidence>
<reference evidence="1 2" key="1">
    <citation type="submission" date="2024-02" db="EMBL/GenBank/DDBJ databases">
        <title>De novo assembly and annotation of 12 fungi associated with fruit tree decline syndrome in Ontario, Canada.</title>
        <authorList>
            <person name="Sulman M."/>
            <person name="Ellouze W."/>
            <person name="Ilyukhin E."/>
        </authorList>
    </citation>
    <scope>NUCLEOTIDE SEQUENCE [LARGE SCALE GENOMIC DNA]</scope>
    <source>
        <strain evidence="1 2">M42-189</strain>
    </source>
</reference>
<proteinExistence type="predicted"/>
<comment type="caution">
    <text evidence="1">The sequence shown here is derived from an EMBL/GenBank/DDBJ whole genome shotgun (WGS) entry which is preliminary data.</text>
</comment>
<keyword evidence="2" id="KW-1185">Reference proteome</keyword>
<evidence type="ECO:0000313" key="1">
    <source>
        <dbReference type="EMBL" id="KAL1608210.1"/>
    </source>
</evidence>